<sequence length="41" mass="4611">PMFADTLEKMIDDLTSTSPLRCCLRGLTQYCAANFVKNKKS</sequence>
<keyword evidence="3" id="KW-1185">Reference proteome</keyword>
<gene>
    <name evidence="1" type="ORF">GPM918_LOCUS45530</name>
    <name evidence="2" type="ORF">SRO942_LOCUS48105</name>
</gene>
<organism evidence="1 3">
    <name type="scientific">Didymodactylos carnosus</name>
    <dbReference type="NCBI Taxonomy" id="1234261"/>
    <lineage>
        <taxon>Eukaryota</taxon>
        <taxon>Metazoa</taxon>
        <taxon>Spiralia</taxon>
        <taxon>Gnathifera</taxon>
        <taxon>Rotifera</taxon>
        <taxon>Eurotatoria</taxon>
        <taxon>Bdelloidea</taxon>
        <taxon>Philodinida</taxon>
        <taxon>Philodinidae</taxon>
        <taxon>Didymodactylos</taxon>
    </lineage>
</organism>
<dbReference type="EMBL" id="CAJOBC010122371">
    <property type="protein sequence ID" value="CAF4580125.1"/>
    <property type="molecule type" value="Genomic_DNA"/>
</dbReference>
<evidence type="ECO:0000313" key="2">
    <source>
        <dbReference type="EMBL" id="CAF4580125.1"/>
    </source>
</evidence>
<dbReference type="EMBL" id="CAJNOQ010051584">
    <property type="protein sequence ID" value="CAF1651331.1"/>
    <property type="molecule type" value="Genomic_DNA"/>
</dbReference>
<protein>
    <submittedName>
        <fullName evidence="1">Uncharacterized protein</fullName>
    </submittedName>
</protein>
<feature type="non-terminal residue" evidence="1">
    <location>
        <position position="1"/>
    </location>
</feature>
<comment type="caution">
    <text evidence="1">The sequence shown here is derived from an EMBL/GenBank/DDBJ whole genome shotgun (WGS) entry which is preliminary data.</text>
</comment>
<dbReference type="Proteomes" id="UP000663829">
    <property type="component" value="Unassembled WGS sequence"/>
</dbReference>
<dbReference type="AlphaFoldDB" id="A0A816ESH4"/>
<evidence type="ECO:0000313" key="1">
    <source>
        <dbReference type="EMBL" id="CAF1651331.1"/>
    </source>
</evidence>
<accession>A0A816ESH4</accession>
<name>A0A816ESH4_9BILA</name>
<reference evidence="1" key="1">
    <citation type="submission" date="2021-02" db="EMBL/GenBank/DDBJ databases">
        <authorList>
            <person name="Nowell W R."/>
        </authorList>
    </citation>
    <scope>NUCLEOTIDE SEQUENCE</scope>
</reference>
<evidence type="ECO:0000313" key="3">
    <source>
        <dbReference type="Proteomes" id="UP000663829"/>
    </source>
</evidence>
<proteinExistence type="predicted"/>
<dbReference type="Proteomes" id="UP000681722">
    <property type="component" value="Unassembled WGS sequence"/>
</dbReference>